<dbReference type="EMBL" id="CP000384">
    <property type="protein sequence ID" value="ABG09920.1"/>
    <property type="molecule type" value="Genomic_DNA"/>
</dbReference>
<proteinExistence type="predicted"/>
<reference evidence="1" key="1">
    <citation type="submission" date="2006-06" db="EMBL/GenBank/DDBJ databases">
        <title>Complete sequence of chromosome of Mycobacterium sp. MCS.</title>
        <authorList>
            <consortium name="US DOE Joint Genome Institute"/>
            <person name="Copeland A."/>
            <person name="Lucas S."/>
            <person name="Lapidus A."/>
            <person name="Barry K."/>
            <person name="Detter J.C."/>
            <person name="Glavina del Rio T."/>
            <person name="Hammon N."/>
            <person name="Israni S."/>
            <person name="Dalin E."/>
            <person name="Tice H."/>
            <person name="Pitluck S."/>
            <person name="Martinez M."/>
            <person name="Schmutz J."/>
            <person name="Larimer F."/>
            <person name="Land M."/>
            <person name="Hauser L."/>
            <person name="Kyrpides N."/>
            <person name="Kim E."/>
            <person name="Miller C.D."/>
            <person name="Hughes J.E."/>
            <person name="Anderson A.J."/>
            <person name="Sims R.C."/>
            <person name="Richardson P."/>
        </authorList>
    </citation>
    <scope>NUCLEOTIDE SEQUENCE [LARGE SCALE GENOMIC DNA]</scope>
    <source>
        <strain evidence="1">MCS</strain>
    </source>
</reference>
<sequence>MLVGPVSAYRSPALSQMETDNRMSDYAPLYGEVWGDPRWRQLSKTAQWLYLMLMSSPSRNAAGIVQMQPIGWANCAVDATVDEMHDAIGELVAQRYIDVDDDTQEVILLGFIENDAIRNPTFYVSSLKHARNCQSPRLRAVLFKAVQGVHPPDLSCFKAEKVRERRQAGIDAAYDAFAERVQRDAAADLNLPAVTFNSSPLPASVAATTTASVTTTTTRGDAMGDAMGDQTMGHRMGDAMGDVMCSMHPDQPAVDGSKWCADCLERERRWQGQS</sequence>
<name>A0A5Q5BNB7_MYCSS</name>
<evidence type="ECO:0000313" key="1">
    <source>
        <dbReference type="EMBL" id="ABG09920.1"/>
    </source>
</evidence>
<accession>A0A5Q5BNB7</accession>
<organism evidence="1">
    <name type="scientific">Mycobacterium sp. (strain MCS)</name>
    <dbReference type="NCBI Taxonomy" id="164756"/>
    <lineage>
        <taxon>Bacteria</taxon>
        <taxon>Bacillati</taxon>
        <taxon>Actinomycetota</taxon>
        <taxon>Actinomycetes</taxon>
        <taxon>Mycobacteriales</taxon>
        <taxon>Mycobacteriaceae</taxon>
        <taxon>Mycobacterium</taxon>
    </lineage>
</organism>
<protein>
    <submittedName>
        <fullName evidence="1">Uncharacterized protein</fullName>
    </submittedName>
</protein>
<gene>
    <name evidence="1" type="ordered locus">Mmcs_3814</name>
</gene>
<dbReference type="AlphaFoldDB" id="A0A5Q5BNB7"/>
<dbReference type="KEGG" id="mmc:Mmcs_3814"/>